<gene>
    <name evidence="1" type="ORF">PENSUB_125</name>
</gene>
<sequence>MSKAGSSSVVINLSRTSTPRLRLPRLVDNSSIGDAEPDLTAPSILPKSKVFRKVISIVFLDSLGIIIQSIIQP</sequence>
<dbReference type="Proteomes" id="UP000186955">
    <property type="component" value="Unassembled WGS sequence"/>
</dbReference>
<evidence type="ECO:0000313" key="2">
    <source>
        <dbReference type="Proteomes" id="UP000186955"/>
    </source>
</evidence>
<comment type="caution">
    <text evidence="1">The sequence shown here is derived from an EMBL/GenBank/DDBJ whole genome shotgun (WGS) entry which is preliminary data.</text>
</comment>
<dbReference type="EMBL" id="MNBE01000116">
    <property type="protein sequence ID" value="OKP14131.1"/>
    <property type="molecule type" value="Genomic_DNA"/>
</dbReference>
<evidence type="ECO:0000313" key="1">
    <source>
        <dbReference type="EMBL" id="OKP14131.1"/>
    </source>
</evidence>
<name>A0A1Q5UNT9_9EURO</name>
<organism evidence="1 2">
    <name type="scientific">Penicillium subrubescens</name>
    <dbReference type="NCBI Taxonomy" id="1316194"/>
    <lineage>
        <taxon>Eukaryota</taxon>
        <taxon>Fungi</taxon>
        <taxon>Dikarya</taxon>
        <taxon>Ascomycota</taxon>
        <taxon>Pezizomycotina</taxon>
        <taxon>Eurotiomycetes</taxon>
        <taxon>Eurotiomycetidae</taxon>
        <taxon>Eurotiales</taxon>
        <taxon>Aspergillaceae</taxon>
        <taxon>Penicillium</taxon>
    </lineage>
</organism>
<dbReference type="AlphaFoldDB" id="A0A1Q5UNT9"/>
<protein>
    <submittedName>
        <fullName evidence="1">Uncharacterized protein</fullName>
    </submittedName>
</protein>
<keyword evidence="2" id="KW-1185">Reference proteome</keyword>
<reference evidence="1 2" key="1">
    <citation type="submission" date="2016-10" db="EMBL/GenBank/DDBJ databases">
        <title>Genome sequence of the ascomycete fungus Penicillium subrubescens.</title>
        <authorList>
            <person name="De Vries R.P."/>
            <person name="Peng M."/>
            <person name="Dilokpimol A."/>
            <person name="Hilden K."/>
            <person name="Makela M.R."/>
            <person name="Grigoriev I."/>
            <person name="Riley R."/>
            <person name="Granchi Z."/>
        </authorList>
    </citation>
    <scope>NUCLEOTIDE SEQUENCE [LARGE SCALE GENOMIC DNA]</scope>
    <source>
        <strain evidence="1 2">CBS 132785</strain>
    </source>
</reference>
<accession>A0A1Q5UNT9</accession>
<proteinExistence type="predicted"/>